<evidence type="ECO:0008006" key="3">
    <source>
        <dbReference type="Google" id="ProtNLM"/>
    </source>
</evidence>
<name>A0ABV8GMH3_9ACTN</name>
<evidence type="ECO:0000313" key="1">
    <source>
        <dbReference type="EMBL" id="MFC4013497.1"/>
    </source>
</evidence>
<keyword evidence="2" id="KW-1185">Reference proteome</keyword>
<comment type="caution">
    <text evidence="1">The sequence shown here is derived from an EMBL/GenBank/DDBJ whole genome shotgun (WGS) entry which is preliminary data.</text>
</comment>
<dbReference type="RefSeq" id="WP_379533357.1">
    <property type="nucleotide sequence ID" value="NZ_JBHSBI010000028.1"/>
</dbReference>
<sequence length="134" mass="14519">MVLAGCWSGQGANDACLDVRKVAASFPHIKPDDSGTTIIPRIDEELAAAREAQRTFADDVPPDFRNAWARMIDALQANRKAWQDATPWKGAPGTDMIGVLNLGEAKADEAKKALDAVADKHGFDYCGTAISWQY</sequence>
<dbReference type="Proteomes" id="UP001595851">
    <property type="component" value="Unassembled WGS sequence"/>
</dbReference>
<reference evidence="2" key="1">
    <citation type="journal article" date="2019" name="Int. J. Syst. Evol. Microbiol.">
        <title>The Global Catalogue of Microorganisms (GCM) 10K type strain sequencing project: providing services to taxonomists for standard genome sequencing and annotation.</title>
        <authorList>
            <consortium name="The Broad Institute Genomics Platform"/>
            <consortium name="The Broad Institute Genome Sequencing Center for Infectious Disease"/>
            <person name="Wu L."/>
            <person name="Ma J."/>
        </authorList>
    </citation>
    <scope>NUCLEOTIDE SEQUENCE [LARGE SCALE GENOMIC DNA]</scope>
    <source>
        <strain evidence="2">TBRC 1276</strain>
    </source>
</reference>
<proteinExistence type="predicted"/>
<evidence type="ECO:0000313" key="2">
    <source>
        <dbReference type="Proteomes" id="UP001595851"/>
    </source>
</evidence>
<gene>
    <name evidence="1" type="ORF">ACFOY2_40155</name>
</gene>
<protein>
    <recommendedName>
        <fullName evidence="3">Lipoprotein</fullName>
    </recommendedName>
</protein>
<accession>A0ABV8GMH3</accession>
<dbReference type="EMBL" id="JBHSBI010000028">
    <property type="protein sequence ID" value="MFC4013497.1"/>
    <property type="molecule type" value="Genomic_DNA"/>
</dbReference>
<organism evidence="1 2">
    <name type="scientific">Nonomuraea purpurea</name>
    <dbReference type="NCBI Taxonomy" id="1849276"/>
    <lineage>
        <taxon>Bacteria</taxon>
        <taxon>Bacillati</taxon>
        <taxon>Actinomycetota</taxon>
        <taxon>Actinomycetes</taxon>
        <taxon>Streptosporangiales</taxon>
        <taxon>Streptosporangiaceae</taxon>
        <taxon>Nonomuraea</taxon>
    </lineage>
</organism>